<gene>
    <name evidence="3" type="ORF">DFP97_10730</name>
</gene>
<feature type="compositionally biased region" description="Low complexity" evidence="1">
    <location>
        <begin position="88"/>
        <end position="102"/>
    </location>
</feature>
<evidence type="ECO:0000313" key="3">
    <source>
        <dbReference type="EMBL" id="RCW47831.1"/>
    </source>
</evidence>
<evidence type="ECO:0000256" key="2">
    <source>
        <dbReference type="SAM" id="Phobius"/>
    </source>
</evidence>
<dbReference type="RefSeq" id="WP_147275049.1">
    <property type="nucleotide sequence ID" value="NZ_QPJD01000007.1"/>
</dbReference>
<protein>
    <submittedName>
        <fullName evidence="3">Uncharacterized protein</fullName>
    </submittedName>
</protein>
<name>A0A368VZI0_9BACL</name>
<evidence type="ECO:0000313" key="4">
    <source>
        <dbReference type="Proteomes" id="UP000252415"/>
    </source>
</evidence>
<keyword evidence="2" id="KW-1133">Transmembrane helix</keyword>
<keyword evidence="4" id="KW-1185">Reference proteome</keyword>
<feature type="region of interest" description="Disordered" evidence="1">
    <location>
        <begin position="69"/>
        <end position="102"/>
    </location>
</feature>
<comment type="caution">
    <text evidence="3">The sequence shown here is derived from an EMBL/GenBank/DDBJ whole genome shotgun (WGS) entry which is preliminary data.</text>
</comment>
<keyword evidence="2" id="KW-0812">Transmembrane</keyword>
<feature type="compositionally biased region" description="Polar residues" evidence="1">
    <location>
        <begin position="74"/>
        <end position="87"/>
    </location>
</feature>
<dbReference type="AlphaFoldDB" id="A0A368VZI0"/>
<accession>A0A368VZI0</accession>
<sequence length="123" mass="13182">MTIIAGWAAHLALPLFTWFDVGATIIVLTIAALLLGGMFMFVRIASDDSDRHKELKEMVETLFGTPAHLRQHAEPQSNKDPAKSTGTAVSAAAAAPFSEPCPACSETITERDIECPSCGLRLL</sequence>
<dbReference type="OrthoDB" id="2624838at2"/>
<evidence type="ECO:0000256" key="1">
    <source>
        <dbReference type="SAM" id="MobiDB-lite"/>
    </source>
</evidence>
<feature type="transmembrane region" description="Helical" evidence="2">
    <location>
        <begin position="21"/>
        <end position="42"/>
    </location>
</feature>
<organism evidence="3 4">
    <name type="scientific">Paenibacillus prosopidis</name>
    <dbReference type="NCBI Taxonomy" id="630520"/>
    <lineage>
        <taxon>Bacteria</taxon>
        <taxon>Bacillati</taxon>
        <taxon>Bacillota</taxon>
        <taxon>Bacilli</taxon>
        <taxon>Bacillales</taxon>
        <taxon>Paenibacillaceae</taxon>
        <taxon>Paenibacillus</taxon>
    </lineage>
</organism>
<dbReference type="EMBL" id="QPJD01000007">
    <property type="protein sequence ID" value="RCW47831.1"/>
    <property type="molecule type" value="Genomic_DNA"/>
</dbReference>
<proteinExistence type="predicted"/>
<reference evidence="3 4" key="1">
    <citation type="submission" date="2018-07" db="EMBL/GenBank/DDBJ databases">
        <title>Genomic Encyclopedia of Type Strains, Phase III (KMG-III): the genomes of soil and plant-associated and newly described type strains.</title>
        <authorList>
            <person name="Whitman W."/>
        </authorList>
    </citation>
    <scope>NUCLEOTIDE SEQUENCE [LARGE SCALE GENOMIC DNA]</scope>
    <source>
        <strain evidence="3 4">CECT 7506</strain>
    </source>
</reference>
<dbReference type="Proteomes" id="UP000252415">
    <property type="component" value="Unassembled WGS sequence"/>
</dbReference>
<keyword evidence="2" id="KW-0472">Membrane</keyword>